<keyword evidence="3" id="KW-1185">Reference proteome</keyword>
<feature type="compositionally biased region" description="Low complexity" evidence="1">
    <location>
        <begin position="79"/>
        <end position="95"/>
    </location>
</feature>
<feature type="region of interest" description="Disordered" evidence="1">
    <location>
        <begin position="1"/>
        <end position="192"/>
    </location>
</feature>
<feature type="compositionally biased region" description="Basic and acidic residues" evidence="1">
    <location>
        <begin position="164"/>
        <end position="174"/>
    </location>
</feature>
<dbReference type="EMBL" id="KQ981112">
    <property type="protein sequence ID" value="KYN09403.1"/>
    <property type="molecule type" value="Genomic_DNA"/>
</dbReference>
<gene>
    <name evidence="2" type="ORF">ALC57_18465</name>
</gene>
<feature type="compositionally biased region" description="Basic and acidic residues" evidence="1">
    <location>
        <begin position="145"/>
        <end position="154"/>
    </location>
</feature>
<feature type="compositionally biased region" description="Low complexity" evidence="1">
    <location>
        <begin position="175"/>
        <end position="189"/>
    </location>
</feature>
<dbReference type="Proteomes" id="UP000078492">
    <property type="component" value="Unassembled WGS sequence"/>
</dbReference>
<name>A0A151IRQ9_9HYME</name>
<evidence type="ECO:0000256" key="1">
    <source>
        <dbReference type="SAM" id="MobiDB-lite"/>
    </source>
</evidence>
<dbReference type="AlphaFoldDB" id="A0A151IRQ9"/>
<evidence type="ECO:0000313" key="3">
    <source>
        <dbReference type="Proteomes" id="UP000078492"/>
    </source>
</evidence>
<feature type="compositionally biased region" description="Low complexity" evidence="1">
    <location>
        <begin position="121"/>
        <end position="138"/>
    </location>
</feature>
<feature type="compositionally biased region" description="Polar residues" evidence="1">
    <location>
        <begin position="40"/>
        <end position="52"/>
    </location>
</feature>
<accession>A0A151IRQ9</accession>
<feature type="compositionally biased region" description="Low complexity" evidence="1">
    <location>
        <begin position="8"/>
        <end position="17"/>
    </location>
</feature>
<reference evidence="2 3" key="1">
    <citation type="submission" date="2015-09" db="EMBL/GenBank/DDBJ databases">
        <title>Trachymyrmex cornetzi WGS genome.</title>
        <authorList>
            <person name="Nygaard S."/>
            <person name="Hu H."/>
            <person name="Boomsma J."/>
            <person name="Zhang G."/>
        </authorList>
    </citation>
    <scope>NUCLEOTIDE SEQUENCE [LARGE SCALE GENOMIC DNA]</scope>
    <source>
        <strain evidence="2">Tcor2-1</strain>
        <tissue evidence="2">Whole body</tissue>
    </source>
</reference>
<evidence type="ECO:0000313" key="2">
    <source>
        <dbReference type="EMBL" id="KYN09403.1"/>
    </source>
</evidence>
<proteinExistence type="predicted"/>
<protein>
    <submittedName>
        <fullName evidence="2">Uncharacterized protein</fullName>
    </submittedName>
</protein>
<organism evidence="2 3">
    <name type="scientific">Trachymyrmex cornetzi</name>
    <dbReference type="NCBI Taxonomy" id="471704"/>
    <lineage>
        <taxon>Eukaryota</taxon>
        <taxon>Metazoa</taxon>
        <taxon>Ecdysozoa</taxon>
        <taxon>Arthropoda</taxon>
        <taxon>Hexapoda</taxon>
        <taxon>Insecta</taxon>
        <taxon>Pterygota</taxon>
        <taxon>Neoptera</taxon>
        <taxon>Endopterygota</taxon>
        <taxon>Hymenoptera</taxon>
        <taxon>Apocrita</taxon>
        <taxon>Aculeata</taxon>
        <taxon>Formicoidea</taxon>
        <taxon>Formicidae</taxon>
        <taxon>Myrmicinae</taxon>
        <taxon>Trachymyrmex</taxon>
    </lineage>
</organism>
<sequence>MADDGPSAAEDATAAVATGLGDGDSRVTRERHKRADATTLIVTSGQDASSSFAERVGGHEDASSSAVGGVDSDCDGDSADGSNSSIKSSKSDAGGVAAEIMTGGNNNNAGTRVGVEDADGTSSSSSSSLPSTRRLAPSADSAPEVNDREDRDAGSRTVIIAVATKEEETTRAIEESASASASTSTSAKTDNAGVAVVRHQGSPFKGQVRMAEDTLVGPCGKKRCADRYDSSESSDR</sequence>
<feature type="compositionally biased region" description="Basic and acidic residues" evidence="1">
    <location>
        <begin position="23"/>
        <end position="36"/>
    </location>
</feature>